<feature type="chain" id="PRO_5001645501" evidence="2">
    <location>
        <begin position="24"/>
        <end position="319"/>
    </location>
</feature>
<dbReference type="EMBL" id="KL198016">
    <property type="protein sequence ID" value="KDQ21417.1"/>
    <property type="molecule type" value="Genomic_DNA"/>
</dbReference>
<dbReference type="Proteomes" id="UP000027195">
    <property type="component" value="Unassembled WGS sequence"/>
</dbReference>
<feature type="domain" description="Transglycosylase SLT" evidence="3">
    <location>
        <begin position="174"/>
        <end position="262"/>
    </location>
</feature>
<organism evidence="4 5">
    <name type="scientific">Botryobasidium botryosum (strain FD-172 SS1)</name>
    <dbReference type="NCBI Taxonomy" id="930990"/>
    <lineage>
        <taxon>Eukaryota</taxon>
        <taxon>Fungi</taxon>
        <taxon>Dikarya</taxon>
        <taxon>Basidiomycota</taxon>
        <taxon>Agaricomycotina</taxon>
        <taxon>Agaricomycetes</taxon>
        <taxon>Cantharellales</taxon>
        <taxon>Botryobasidiaceae</taxon>
        <taxon>Botryobasidium</taxon>
    </lineage>
</organism>
<feature type="compositionally biased region" description="Low complexity" evidence="1">
    <location>
        <begin position="66"/>
        <end position="96"/>
    </location>
</feature>
<dbReference type="SUPFAM" id="SSF53955">
    <property type="entry name" value="Lysozyme-like"/>
    <property type="match status" value="1"/>
</dbReference>
<name>A0A067NBD1_BOTB1</name>
<dbReference type="AlphaFoldDB" id="A0A067NBD1"/>
<dbReference type="InParanoid" id="A0A067NBD1"/>
<accession>A0A067NBD1</accession>
<dbReference type="Pfam" id="PF01464">
    <property type="entry name" value="SLT"/>
    <property type="match status" value="1"/>
</dbReference>
<evidence type="ECO:0000313" key="4">
    <source>
        <dbReference type="EMBL" id="KDQ21417.1"/>
    </source>
</evidence>
<protein>
    <submittedName>
        <fullName evidence="4">Glycoside hydrolase family 23 protein</fullName>
    </submittedName>
</protein>
<proteinExistence type="predicted"/>
<keyword evidence="2" id="KW-0732">Signal</keyword>
<keyword evidence="5" id="KW-1185">Reference proteome</keyword>
<dbReference type="PANTHER" id="PTHR37423">
    <property type="entry name" value="SOLUBLE LYTIC MUREIN TRANSGLYCOSYLASE-RELATED"/>
    <property type="match status" value="1"/>
</dbReference>
<evidence type="ECO:0000259" key="3">
    <source>
        <dbReference type="Pfam" id="PF01464"/>
    </source>
</evidence>
<dbReference type="InterPro" id="IPR008258">
    <property type="entry name" value="Transglycosylase_SLT_dom_1"/>
</dbReference>
<dbReference type="InterPro" id="IPR023346">
    <property type="entry name" value="Lysozyme-like_dom_sf"/>
</dbReference>
<sequence length="319" mass="33869">MHFLRAVLATFFSTGFLFTSADAFLSLGVWNRNPRPYNLSLVPRSGISPRSSHHKQCRLVLGSNNSQGAPQGPSQGPSPSQPTHAPQPQPTQTGPSNGVIHVASPGACAGIGATINVTTTTGPNGAIDWLNCGVDSDGWNPAYVTVDDIVTKDLATVLAQDNSAFAPCAPYLDLFNKYSKQYGIPTILIASFAMQESTCNPSTIGGAGEQGMMQITPDKCTGAPKGNCLDPDFNIRTGVHYFADTLKSNGGNVLLAVGQYNGWYQGLTYASATAAQNTSCCHCQNNLDYVHQFFNGWCQGVNAFDAHMGKYFNVNVCGS</sequence>
<reference evidence="5" key="1">
    <citation type="journal article" date="2014" name="Proc. Natl. Acad. Sci. U.S.A.">
        <title>Extensive sampling of basidiomycete genomes demonstrates inadequacy of the white-rot/brown-rot paradigm for wood decay fungi.</title>
        <authorList>
            <person name="Riley R."/>
            <person name="Salamov A.A."/>
            <person name="Brown D.W."/>
            <person name="Nagy L.G."/>
            <person name="Floudas D."/>
            <person name="Held B.W."/>
            <person name="Levasseur A."/>
            <person name="Lombard V."/>
            <person name="Morin E."/>
            <person name="Otillar R."/>
            <person name="Lindquist E.A."/>
            <person name="Sun H."/>
            <person name="LaButti K.M."/>
            <person name="Schmutz J."/>
            <person name="Jabbour D."/>
            <person name="Luo H."/>
            <person name="Baker S.E."/>
            <person name="Pisabarro A.G."/>
            <person name="Walton J.D."/>
            <person name="Blanchette R.A."/>
            <person name="Henrissat B."/>
            <person name="Martin F."/>
            <person name="Cullen D."/>
            <person name="Hibbett D.S."/>
            <person name="Grigoriev I.V."/>
        </authorList>
    </citation>
    <scope>NUCLEOTIDE SEQUENCE [LARGE SCALE GENOMIC DNA]</scope>
    <source>
        <strain evidence="5">FD-172 SS1</strain>
    </source>
</reference>
<dbReference type="GO" id="GO:0016787">
    <property type="term" value="F:hydrolase activity"/>
    <property type="evidence" value="ECO:0007669"/>
    <property type="project" value="UniProtKB-KW"/>
</dbReference>
<evidence type="ECO:0000313" key="5">
    <source>
        <dbReference type="Proteomes" id="UP000027195"/>
    </source>
</evidence>
<dbReference type="Gene3D" id="1.10.530.10">
    <property type="match status" value="1"/>
</dbReference>
<dbReference type="OrthoDB" id="2537480at2759"/>
<feature type="region of interest" description="Disordered" evidence="1">
    <location>
        <begin position="62"/>
        <end position="99"/>
    </location>
</feature>
<dbReference type="HOGENOM" id="CLU_051871_1_0_1"/>
<feature type="signal peptide" evidence="2">
    <location>
        <begin position="1"/>
        <end position="23"/>
    </location>
</feature>
<dbReference type="PANTHER" id="PTHR37423:SF2">
    <property type="entry name" value="MEMBRANE-BOUND LYTIC MUREIN TRANSGLYCOSYLASE C"/>
    <property type="match status" value="1"/>
</dbReference>
<evidence type="ECO:0000256" key="1">
    <source>
        <dbReference type="SAM" id="MobiDB-lite"/>
    </source>
</evidence>
<keyword evidence="4" id="KW-0378">Hydrolase</keyword>
<evidence type="ECO:0000256" key="2">
    <source>
        <dbReference type="SAM" id="SignalP"/>
    </source>
</evidence>
<gene>
    <name evidence="4" type="ORF">BOTBODRAFT_168685</name>
</gene>